<dbReference type="RefSeq" id="WP_068593135.1">
    <property type="nucleotide sequence ID" value="NZ_LRXL01000049.1"/>
</dbReference>
<reference evidence="5 6" key="1">
    <citation type="submission" date="2016-02" db="EMBL/GenBank/DDBJ databases">
        <title>Ulvibacter sp. LPB0005, isolated from Thais luteostoma.</title>
        <authorList>
            <person name="Shin S.-K."/>
            <person name="Yi H."/>
        </authorList>
    </citation>
    <scope>NUCLEOTIDE SEQUENCE [LARGE SCALE GENOMIC DNA]</scope>
    <source>
        <strain evidence="5 6">LPB0005</strain>
    </source>
</reference>
<dbReference type="EMBL" id="LRXL01000049">
    <property type="protein sequence ID" value="OAB77316.1"/>
    <property type="molecule type" value="Genomic_DNA"/>
</dbReference>
<comment type="caution">
    <text evidence="5">The sequence shown here is derived from an EMBL/GenBank/DDBJ whole genome shotgun (WGS) entry which is preliminary data.</text>
</comment>
<protein>
    <submittedName>
        <fullName evidence="5">FAD-binding protein</fullName>
    </submittedName>
</protein>
<evidence type="ECO:0000256" key="1">
    <source>
        <dbReference type="ARBA" id="ARBA00022630"/>
    </source>
</evidence>
<evidence type="ECO:0000259" key="3">
    <source>
        <dbReference type="Pfam" id="PF00890"/>
    </source>
</evidence>
<dbReference type="PANTHER" id="PTHR42842">
    <property type="entry name" value="FAD/NAD(P)-BINDING OXIDOREDUCTASE"/>
    <property type="match status" value="1"/>
</dbReference>
<dbReference type="Proteomes" id="UP000077013">
    <property type="component" value="Unassembled WGS sequence"/>
</dbReference>
<name>A0A167G836_9FLAO</name>
<dbReference type="AlphaFoldDB" id="A0A167G836"/>
<feature type="domain" description="FAD-dependent protein C-terminal" evidence="4">
    <location>
        <begin position="272"/>
        <end position="468"/>
    </location>
</feature>
<dbReference type="GO" id="GO:0016491">
    <property type="term" value="F:oxidoreductase activity"/>
    <property type="evidence" value="ECO:0007669"/>
    <property type="project" value="UniProtKB-KW"/>
</dbReference>
<dbReference type="InterPro" id="IPR049516">
    <property type="entry name" value="FAD-depend_C"/>
</dbReference>
<dbReference type="SUPFAM" id="SSF51905">
    <property type="entry name" value="FAD/NAD(P)-binding domain"/>
    <property type="match status" value="1"/>
</dbReference>
<evidence type="ECO:0000259" key="4">
    <source>
        <dbReference type="Pfam" id="PF21688"/>
    </source>
</evidence>
<dbReference type="PRINTS" id="PR00368">
    <property type="entry name" value="FADPNR"/>
</dbReference>
<dbReference type="Gene3D" id="3.30.70.2700">
    <property type="match status" value="1"/>
</dbReference>
<organism evidence="5 6">
    <name type="scientific">Cochleicola gelatinilyticus</name>
    <dbReference type="NCBI Taxonomy" id="1763537"/>
    <lineage>
        <taxon>Bacteria</taxon>
        <taxon>Pseudomonadati</taxon>
        <taxon>Bacteroidota</taxon>
        <taxon>Flavobacteriia</taxon>
        <taxon>Flavobacteriales</taxon>
        <taxon>Flavobacteriaceae</taxon>
        <taxon>Cochleicola</taxon>
    </lineage>
</organism>
<dbReference type="PIRSF" id="PIRSF038984">
    <property type="entry name" value="FAD_binding_protein"/>
    <property type="match status" value="1"/>
</dbReference>
<dbReference type="Pfam" id="PF21688">
    <property type="entry name" value="FAD-depend_C"/>
    <property type="match status" value="1"/>
</dbReference>
<dbReference type="Gene3D" id="3.50.50.60">
    <property type="entry name" value="FAD/NAD(P)-binding domain"/>
    <property type="match status" value="2"/>
</dbReference>
<dbReference type="PANTHER" id="PTHR42842:SF3">
    <property type="entry name" value="FAD_NAD(P)-BINDING OXIDOREDUCTASE FAMILY PROTEIN"/>
    <property type="match status" value="1"/>
</dbReference>
<evidence type="ECO:0000313" key="5">
    <source>
        <dbReference type="EMBL" id="OAB77316.1"/>
    </source>
</evidence>
<keyword evidence="1" id="KW-0285">Flavoprotein</keyword>
<dbReference type="STRING" id="1763537.ULVI_12495"/>
<keyword evidence="2" id="KW-0560">Oxidoreductase</keyword>
<dbReference type="InterPro" id="IPR028348">
    <property type="entry name" value="FAD-binding_protein"/>
</dbReference>
<sequence>MSTLVQILVFPRQQDDLDFVLETALEKAKLRKANISDWRIRKRSIDARRKPVKINLQIEFWGKEEKRSSQKSFQPLLSAESLSQQEKVYIIGAGPAGLFAALRAIEAGLQPIVYERGKNVRERRRDLAAINKDHIVDPDSNYCFGEGGAGTYSDGKLYTRSKKRGNVLKSLEWFVHFGADETILVDAHPHIGTNKLPKIITSMRETIIEAGGEVHFNSKLTDINVDADRITGIKINDGNWISATHVILATGHSARDIFYLLHERNISIEAKPFAIGVRIEHQQELIDRIQYHGDDENPYLPPASYALVEQVDGMGVYSFCMCPGGIIAPCATAQDEVVTNGWSPSKRNNPYANSGIVVSVSPEDLPNYTPEDPFVCLNFQKKVEHDCWKAAGSTQKVPAQRMIDFVEGVVSEDFPKTSYQPGIISVDLNTILPDLLTRRLRIAFKTFGRKMKGYYTNQAVLHAPESRTSSPVSIPRNPETLEHIQVSGLYPCGEGAGYAGGIISAAIDGINCVDAIAAKLS</sequence>
<dbReference type="OrthoDB" id="9772594at2"/>
<dbReference type="Pfam" id="PF00890">
    <property type="entry name" value="FAD_binding_2"/>
    <property type="match status" value="1"/>
</dbReference>
<dbReference type="InterPro" id="IPR036188">
    <property type="entry name" value="FAD/NAD-bd_sf"/>
</dbReference>
<dbReference type="InterPro" id="IPR003953">
    <property type="entry name" value="FAD-dep_OxRdtase_2_FAD-bd"/>
</dbReference>
<gene>
    <name evidence="5" type="ORF">ULVI_12495</name>
</gene>
<feature type="domain" description="FAD-dependent oxidoreductase 2 FAD-binding" evidence="3">
    <location>
        <begin position="88"/>
        <end position="121"/>
    </location>
</feature>
<accession>A0A167G836</accession>
<evidence type="ECO:0000313" key="6">
    <source>
        <dbReference type="Proteomes" id="UP000077013"/>
    </source>
</evidence>
<keyword evidence="6" id="KW-1185">Reference proteome</keyword>
<evidence type="ECO:0000256" key="2">
    <source>
        <dbReference type="ARBA" id="ARBA00023002"/>
    </source>
</evidence>
<dbReference type="PRINTS" id="PR00411">
    <property type="entry name" value="PNDRDTASEI"/>
</dbReference>
<proteinExistence type="predicted"/>